<sequence length="309" mass="34625">MALLTDVATLSLSCFNQDEIEDMLQWHVLQNGNFIDTTYGTYTHLHNTARHMHFFHYLEDDGNDAGNEEKDVPWRLDLHVDTGKKGNIRATLDPQVVEDIFTSVDNRFNNLVPILAKFEESGAKEGTALLVDFVNKNMLPADAKSSEFEMNLNVSVLDMDFFESRAGWIEKEGLSPDQADETPGVFPLGMVINQMMQDDEAEEVDEQAIGLMRYAAQDLRINPLGLMNINGVVESVEDIHLGNNVYNYILGIKTDLGVFYAVVPERFVQVEDVTAGNYVALIGFFSGIYIGEPEKQGKKENVVPFAPVH</sequence>
<evidence type="ECO:0000313" key="2">
    <source>
        <dbReference type="Proteomes" id="UP000198995"/>
    </source>
</evidence>
<name>A0A1G6WI63_PEPNI</name>
<organism evidence="1 2">
    <name type="scientific">Peptococcus niger</name>
    <dbReference type="NCBI Taxonomy" id="2741"/>
    <lineage>
        <taxon>Bacteria</taxon>
        <taxon>Bacillati</taxon>
        <taxon>Bacillota</taxon>
        <taxon>Clostridia</taxon>
        <taxon>Eubacteriales</taxon>
        <taxon>Peptococcaceae</taxon>
        <taxon>Peptococcus</taxon>
    </lineage>
</organism>
<dbReference type="RefSeq" id="WP_091791715.1">
    <property type="nucleotide sequence ID" value="NZ_FNAF01000005.1"/>
</dbReference>
<keyword evidence="2" id="KW-1185">Reference proteome</keyword>
<dbReference type="EMBL" id="FNAF01000005">
    <property type="protein sequence ID" value="SDD64746.1"/>
    <property type="molecule type" value="Genomic_DNA"/>
</dbReference>
<accession>A0A1G6WI63</accession>
<protein>
    <submittedName>
        <fullName evidence="1">Uncharacterized protein</fullName>
    </submittedName>
</protein>
<proteinExistence type="predicted"/>
<evidence type="ECO:0000313" key="1">
    <source>
        <dbReference type="EMBL" id="SDD64746.1"/>
    </source>
</evidence>
<dbReference type="Proteomes" id="UP000198995">
    <property type="component" value="Unassembled WGS sequence"/>
</dbReference>
<dbReference type="STRING" id="2741.SAMN04489866_10540"/>
<reference evidence="1 2" key="1">
    <citation type="submission" date="2016-10" db="EMBL/GenBank/DDBJ databases">
        <authorList>
            <person name="de Groot N.N."/>
        </authorList>
    </citation>
    <scope>NUCLEOTIDE SEQUENCE [LARGE SCALE GENOMIC DNA]</scope>
    <source>
        <strain evidence="1 2">DSM 20475</strain>
    </source>
</reference>
<dbReference type="AlphaFoldDB" id="A0A1G6WI63"/>
<gene>
    <name evidence="1" type="ORF">SAMN04489866_10540</name>
</gene>